<dbReference type="CDD" id="cd00464">
    <property type="entry name" value="SK"/>
    <property type="match status" value="1"/>
</dbReference>
<dbReference type="Pfam" id="PF01202">
    <property type="entry name" value="SKI"/>
    <property type="match status" value="1"/>
</dbReference>
<dbReference type="HAMAP" id="MF_00109">
    <property type="entry name" value="Shikimate_kinase"/>
    <property type="match status" value="1"/>
</dbReference>
<feature type="binding site" evidence="7">
    <location>
        <position position="15"/>
    </location>
    <ligand>
        <name>Mg(2+)</name>
        <dbReference type="ChEBI" id="CHEBI:18420"/>
    </ligand>
</feature>
<dbReference type="InterPro" id="IPR027417">
    <property type="entry name" value="P-loop_NTPase"/>
</dbReference>
<comment type="function">
    <text evidence="7">Catalyzes the specific phosphorylation of the 3-hydroxyl group of shikimic acid using ATP as a cosubstrate.</text>
</comment>
<keyword evidence="4 7" id="KW-0418">Kinase</keyword>
<organism evidence="8 9">
    <name type="scientific">Flavobacterium celericrescens</name>
    <dbReference type="NCBI Taxonomy" id="2709780"/>
    <lineage>
        <taxon>Bacteria</taxon>
        <taxon>Pseudomonadati</taxon>
        <taxon>Bacteroidota</taxon>
        <taxon>Flavobacteriia</taxon>
        <taxon>Flavobacteriales</taxon>
        <taxon>Flavobacteriaceae</taxon>
        <taxon>Flavobacterium</taxon>
    </lineage>
</organism>
<keyword evidence="7" id="KW-0460">Magnesium</keyword>
<comment type="subcellular location">
    <subcellularLocation>
        <location evidence="7">Cytoplasm</location>
    </subcellularLocation>
</comment>
<evidence type="ECO:0000256" key="5">
    <source>
        <dbReference type="ARBA" id="ARBA00022840"/>
    </source>
</evidence>
<keyword evidence="7" id="KW-0963">Cytoplasm</keyword>
<comment type="caution">
    <text evidence="7">Lacks conserved residue(s) required for the propagation of feature annotation.</text>
</comment>
<dbReference type="SUPFAM" id="SSF52540">
    <property type="entry name" value="P-loop containing nucleoside triphosphate hydrolases"/>
    <property type="match status" value="1"/>
</dbReference>
<evidence type="ECO:0000313" key="9">
    <source>
        <dbReference type="Proteomes" id="UP000761423"/>
    </source>
</evidence>
<keyword evidence="2 7" id="KW-0808">Transferase</keyword>
<dbReference type="RefSeq" id="WP_166237452.1">
    <property type="nucleotide sequence ID" value="NZ_JAAJBV010000011.1"/>
</dbReference>
<keyword evidence="3 7" id="KW-0547">Nucleotide-binding</keyword>
<dbReference type="PRINTS" id="PR01100">
    <property type="entry name" value="SHIKIMTKNASE"/>
</dbReference>
<evidence type="ECO:0000256" key="1">
    <source>
        <dbReference type="ARBA" id="ARBA00022605"/>
    </source>
</evidence>
<dbReference type="Gene3D" id="3.40.50.300">
    <property type="entry name" value="P-loop containing nucleotide triphosphate hydrolases"/>
    <property type="match status" value="1"/>
</dbReference>
<keyword evidence="1 7" id="KW-0028">Amino-acid biosynthesis</keyword>
<evidence type="ECO:0000256" key="6">
    <source>
        <dbReference type="ARBA" id="ARBA00023141"/>
    </source>
</evidence>
<gene>
    <name evidence="7" type="primary">aroK</name>
    <name evidence="8" type="ORF">G4L40_12030</name>
</gene>
<comment type="cofactor">
    <cofactor evidence="7">
        <name>Mg(2+)</name>
        <dbReference type="ChEBI" id="CHEBI:18420"/>
    </cofactor>
    <text evidence="7">Binds 1 Mg(2+) ion per subunit.</text>
</comment>
<evidence type="ECO:0000256" key="3">
    <source>
        <dbReference type="ARBA" id="ARBA00022741"/>
    </source>
</evidence>
<sequence>MEKVVLVGYMGSGKSSVGKKMASTMDLPFVDLDELIEKKEGISINSLFVTKGEIYFRKVESEILKQILAKNDSFVLSLGGGTPCYFNNHELLKQNGVVSIYLKASAITLANRLKTERKTRPLLSNLNDDELIDYINKHLFDRSFYYHQVAHIISVDDKSITQIAAEIRDLLR</sequence>
<dbReference type="PANTHER" id="PTHR21087">
    <property type="entry name" value="SHIKIMATE KINASE"/>
    <property type="match status" value="1"/>
</dbReference>
<keyword evidence="5 7" id="KW-0067">ATP-binding</keyword>
<keyword evidence="7" id="KW-0479">Metal-binding</keyword>
<feature type="binding site" evidence="7">
    <location>
        <begin position="11"/>
        <end position="16"/>
    </location>
    <ligand>
        <name>ATP</name>
        <dbReference type="ChEBI" id="CHEBI:30616"/>
    </ligand>
</feature>
<feature type="binding site" evidence="7">
    <location>
        <position position="80"/>
    </location>
    <ligand>
        <name>substrate</name>
    </ligand>
</feature>
<comment type="catalytic activity">
    <reaction evidence="7">
        <text>shikimate + ATP = 3-phosphoshikimate + ADP + H(+)</text>
        <dbReference type="Rhea" id="RHEA:13121"/>
        <dbReference type="ChEBI" id="CHEBI:15378"/>
        <dbReference type="ChEBI" id="CHEBI:30616"/>
        <dbReference type="ChEBI" id="CHEBI:36208"/>
        <dbReference type="ChEBI" id="CHEBI:145989"/>
        <dbReference type="ChEBI" id="CHEBI:456216"/>
        <dbReference type="EC" id="2.7.1.71"/>
    </reaction>
</comment>
<feature type="binding site" evidence="7">
    <location>
        <position position="33"/>
    </location>
    <ligand>
        <name>substrate</name>
    </ligand>
</feature>
<comment type="pathway">
    <text evidence="7">Metabolic intermediate biosynthesis; chorismate biosynthesis; chorismate from D-erythrose 4-phosphate and phosphoenolpyruvate: step 5/7.</text>
</comment>
<dbReference type="InterPro" id="IPR000623">
    <property type="entry name" value="Shikimate_kinase/TSH1"/>
</dbReference>
<evidence type="ECO:0000256" key="2">
    <source>
        <dbReference type="ARBA" id="ARBA00022679"/>
    </source>
</evidence>
<reference evidence="8 9" key="1">
    <citation type="submission" date="2020-02" db="EMBL/GenBank/DDBJ databases">
        <authorList>
            <person name="Chen W.-M."/>
        </authorList>
    </citation>
    <scope>NUCLEOTIDE SEQUENCE [LARGE SCALE GENOMIC DNA]</scope>
    <source>
        <strain evidence="8 9">TWA-26</strain>
    </source>
</reference>
<dbReference type="PANTHER" id="PTHR21087:SF16">
    <property type="entry name" value="SHIKIMATE KINASE 1, CHLOROPLASTIC"/>
    <property type="match status" value="1"/>
</dbReference>
<evidence type="ECO:0000256" key="7">
    <source>
        <dbReference type="HAMAP-Rule" id="MF_00109"/>
    </source>
</evidence>
<dbReference type="EC" id="2.7.1.71" evidence="7"/>
<proteinExistence type="inferred from homology"/>
<dbReference type="GO" id="GO:0016301">
    <property type="term" value="F:kinase activity"/>
    <property type="evidence" value="ECO:0007669"/>
    <property type="project" value="UniProtKB-KW"/>
</dbReference>
<dbReference type="Proteomes" id="UP000761423">
    <property type="component" value="Unassembled WGS sequence"/>
</dbReference>
<keyword evidence="6 7" id="KW-0057">Aromatic amino acid biosynthesis</keyword>
<feature type="binding site" evidence="7">
    <location>
        <position position="142"/>
    </location>
    <ligand>
        <name>substrate</name>
    </ligand>
</feature>
<evidence type="ECO:0000256" key="4">
    <source>
        <dbReference type="ARBA" id="ARBA00022777"/>
    </source>
</evidence>
<dbReference type="InterPro" id="IPR031322">
    <property type="entry name" value="Shikimate/glucono_kinase"/>
</dbReference>
<dbReference type="EMBL" id="JAAJBV010000011">
    <property type="protein sequence ID" value="NHM05436.1"/>
    <property type="molecule type" value="Genomic_DNA"/>
</dbReference>
<accession>A0ABX0IDX5</accession>
<feature type="binding site" evidence="7">
    <location>
        <position position="57"/>
    </location>
    <ligand>
        <name>substrate</name>
    </ligand>
</feature>
<comment type="subunit">
    <text evidence="7">Monomer.</text>
</comment>
<comment type="caution">
    <text evidence="8">The sequence shown here is derived from an EMBL/GenBank/DDBJ whole genome shotgun (WGS) entry which is preliminary data.</text>
</comment>
<keyword evidence="9" id="KW-1185">Reference proteome</keyword>
<protein>
    <recommendedName>
        <fullName evidence="7">Shikimate kinase</fullName>
        <shortName evidence="7">SK</shortName>
        <ecNumber evidence="7">2.7.1.71</ecNumber>
    </recommendedName>
</protein>
<feature type="binding site" evidence="7">
    <location>
        <position position="120"/>
    </location>
    <ligand>
        <name>ATP</name>
        <dbReference type="ChEBI" id="CHEBI:30616"/>
    </ligand>
</feature>
<comment type="similarity">
    <text evidence="7">Belongs to the shikimate kinase family.</text>
</comment>
<evidence type="ECO:0000313" key="8">
    <source>
        <dbReference type="EMBL" id="NHM05436.1"/>
    </source>
</evidence>
<name>A0ABX0IDX5_9FLAO</name>